<comment type="catalytic activity">
    <reaction evidence="9">
        <text>3'-phosphoadenylyl sulfate + H2O = adenosine 5'-phosphosulfate + phosphate</text>
        <dbReference type="Rhea" id="RHEA:77639"/>
        <dbReference type="ChEBI" id="CHEBI:15377"/>
        <dbReference type="ChEBI" id="CHEBI:43474"/>
        <dbReference type="ChEBI" id="CHEBI:58243"/>
        <dbReference type="ChEBI" id="CHEBI:58339"/>
        <dbReference type="EC" id="3.1.3.7"/>
    </reaction>
    <physiologicalReaction direction="left-to-right" evidence="9">
        <dbReference type="Rhea" id="RHEA:77640"/>
    </physiologicalReaction>
</comment>
<dbReference type="PANTHER" id="PTHR43200">
    <property type="entry name" value="PHOSPHATASE"/>
    <property type="match status" value="1"/>
</dbReference>
<dbReference type="SUPFAM" id="SSF56655">
    <property type="entry name" value="Carbohydrate phosphatase"/>
    <property type="match status" value="1"/>
</dbReference>
<evidence type="ECO:0000256" key="7">
    <source>
        <dbReference type="ARBA" id="ARBA00044466"/>
    </source>
</evidence>
<dbReference type="InterPro" id="IPR020583">
    <property type="entry name" value="Inositol_monoP_metal-BS"/>
</dbReference>
<dbReference type="AlphaFoldDB" id="A0A8H5M079"/>
<dbReference type="EC" id="3.1.3.7" evidence="3"/>
<keyword evidence="5" id="KW-0378">Hydrolase</keyword>
<feature type="binding site" evidence="10">
    <location>
        <position position="165"/>
    </location>
    <ligand>
        <name>Mg(2+)</name>
        <dbReference type="ChEBI" id="CHEBI:18420"/>
        <label>1</label>
        <note>catalytic</note>
    </ligand>
</feature>
<keyword evidence="6 10" id="KW-0460">Magnesium</keyword>
<feature type="binding site" evidence="10">
    <location>
        <position position="90"/>
    </location>
    <ligand>
        <name>Mg(2+)</name>
        <dbReference type="ChEBI" id="CHEBI:18420"/>
        <label>2</label>
    </ligand>
</feature>
<dbReference type="FunFam" id="3.40.190.80:FF:000003">
    <property type="entry name" value="PAP-specific phosphatase HAL2-like"/>
    <property type="match status" value="1"/>
</dbReference>
<organism evidence="11 12">
    <name type="scientific">Tricholomella constricta</name>
    <dbReference type="NCBI Taxonomy" id="117010"/>
    <lineage>
        <taxon>Eukaryota</taxon>
        <taxon>Fungi</taxon>
        <taxon>Dikarya</taxon>
        <taxon>Basidiomycota</taxon>
        <taxon>Agaricomycotina</taxon>
        <taxon>Agaricomycetes</taxon>
        <taxon>Agaricomycetidae</taxon>
        <taxon>Agaricales</taxon>
        <taxon>Tricholomatineae</taxon>
        <taxon>Lyophyllaceae</taxon>
        <taxon>Tricholomella</taxon>
    </lineage>
</organism>
<dbReference type="InterPro" id="IPR051090">
    <property type="entry name" value="Inositol_monoP_superfamily"/>
</dbReference>
<comment type="catalytic activity">
    <reaction evidence="7">
        <text>adenosine 2',5'-bisphosphate + H2O = AMP + phosphate</text>
        <dbReference type="Rhea" id="RHEA:77643"/>
        <dbReference type="ChEBI" id="CHEBI:15377"/>
        <dbReference type="ChEBI" id="CHEBI:43474"/>
        <dbReference type="ChEBI" id="CHEBI:194156"/>
        <dbReference type="ChEBI" id="CHEBI:456215"/>
        <dbReference type="EC" id="3.1.3.7"/>
    </reaction>
    <physiologicalReaction direction="left-to-right" evidence="7">
        <dbReference type="Rhea" id="RHEA:77644"/>
    </physiologicalReaction>
</comment>
<dbReference type="Proteomes" id="UP000565441">
    <property type="component" value="Unassembled WGS sequence"/>
</dbReference>
<comment type="caution">
    <text evidence="11">The sequence shown here is derived from an EMBL/GenBank/DDBJ whole genome shotgun (WGS) entry which is preliminary data.</text>
</comment>
<evidence type="ECO:0000256" key="8">
    <source>
        <dbReference type="ARBA" id="ARBA00044479"/>
    </source>
</evidence>
<evidence type="ECO:0000256" key="9">
    <source>
        <dbReference type="ARBA" id="ARBA00044484"/>
    </source>
</evidence>
<dbReference type="Gene3D" id="3.30.540.10">
    <property type="entry name" value="Fructose-1,6-Bisphosphatase, subunit A, domain 1"/>
    <property type="match status" value="1"/>
</dbReference>
<protein>
    <recommendedName>
        <fullName evidence="3">3'(2'),5'-bisphosphate nucleotidase</fullName>
        <ecNumber evidence="3">3.1.3.7</ecNumber>
    </recommendedName>
</protein>
<dbReference type="InterPro" id="IPR000760">
    <property type="entry name" value="Inositol_monophosphatase-like"/>
</dbReference>
<proteinExistence type="inferred from homology"/>
<accession>A0A8H5M079</accession>
<keyword evidence="12" id="KW-1185">Reference proteome</keyword>
<dbReference type="PROSITE" id="PS00629">
    <property type="entry name" value="IMP_1"/>
    <property type="match status" value="1"/>
</dbReference>
<dbReference type="OrthoDB" id="411145at2759"/>
<dbReference type="Gene3D" id="3.40.190.80">
    <property type="match status" value="1"/>
</dbReference>
<dbReference type="PANTHER" id="PTHR43200:SF6">
    <property type="entry name" value="3'(2'),5'-BISPHOSPHATE NUCLEOTIDASE"/>
    <property type="match status" value="1"/>
</dbReference>
<name>A0A8H5M079_9AGAR</name>
<feature type="binding site" evidence="10">
    <location>
        <position position="308"/>
    </location>
    <ligand>
        <name>Mg(2+)</name>
        <dbReference type="ChEBI" id="CHEBI:18420"/>
        <label>1</label>
        <note>catalytic</note>
    </ligand>
</feature>
<feature type="binding site" evidence="10">
    <location>
        <position position="164"/>
    </location>
    <ligand>
        <name>Mg(2+)</name>
        <dbReference type="ChEBI" id="CHEBI:18420"/>
        <label>1</label>
        <note>catalytic</note>
    </ligand>
</feature>
<evidence type="ECO:0000256" key="10">
    <source>
        <dbReference type="PIRSR" id="PIRSR600760-2"/>
    </source>
</evidence>
<dbReference type="InterPro" id="IPR006239">
    <property type="entry name" value="DPNP"/>
</dbReference>
<dbReference type="Pfam" id="PF00459">
    <property type="entry name" value="Inositol_P"/>
    <property type="match status" value="1"/>
</dbReference>
<dbReference type="GO" id="GO:0008441">
    <property type="term" value="F:3'(2'),5'-bisphosphate nucleotidase activity"/>
    <property type="evidence" value="ECO:0007669"/>
    <property type="project" value="UniProtKB-EC"/>
</dbReference>
<evidence type="ECO:0000256" key="3">
    <source>
        <dbReference type="ARBA" id="ARBA00012633"/>
    </source>
</evidence>
<keyword evidence="4 10" id="KW-0479">Metal-binding</keyword>
<evidence type="ECO:0000256" key="2">
    <source>
        <dbReference type="ARBA" id="ARBA00009759"/>
    </source>
</evidence>
<feature type="binding site" evidence="10">
    <location>
        <position position="162"/>
    </location>
    <ligand>
        <name>Mg(2+)</name>
        <dbReference type="ChEBI" id="CHEBI:18420"/>
        <label>1</label>
        <note>catalytic</note>
    </ligand>
</feature>
<evidence type="ECO:0000313" key="12">
    <source>
        <dbReference type="Proteomes" id="UP000565441"/>
    </source>
</evidence>
<dbReference type="GO" id="GO:0046872">
    <property type="term" value="F:metal ion binding"/>
    <property type="evidence" value="ECO:0007669"/>
    <property type="project" value="UniProtKB-KW"/>
</dbReference>
<dbReference type="CDD" id="cd01517">
    <property type="entry name" value="PAP_phosphatase"/>
    <property type="match status" value="1"/>
</dbReference>
<evidence type="ECO:0000256" key="1">
    <source>
        <dbReference type="ARBA" id="ARBA00001946"/>
    </source>
</evidence>
<dbReference type="GO" id="GO:0000103">
    <property type="term" value="P:sulfate assimilation"/>
    <property type="evidence" value="ECO:0007669"/>
    <property type="project" value="TreeGrafter"/>
</dbReference>
<dbReference type="PRINTS" id="PR00377">
    <property type="entry name" value="IMPHPHTASES"/>
</dbReference>
<evidence type="ECO:0000256" key="4">
    <source>
        <dbReference type="ARBA" id="ARBA00022723"/>
    </source>
</evidence>
<dbReference type="NCBIfam" id="TIGR01330">
    <property type="entry name" value="bisphos_HAL2"/>
    <property type="match status" value="1"/>
</dbReference>
<comment type="cofactor">
    <cofactor evidence="1 10">
        <name>Mg(2+)</name>
        <dbReference type="ChEBI" id="CHEBI:18420"/>
    </cofactor>
</comment>
<gene>
    <name evidence="11" type="ORF">D9615_008187</name>
</gene>
<reference evidence="11 12" key="1">
    <citation type="journal article" date="2020" name="ISME J.">
        <title>Uncovering the hidden diversity of litter-decomposition mechanisms in mushroom-forming fungi.</title>
        <authorList>
            <person name="Floudas D."/>
            <person name="Bentzer J."/>
            <person name="Ahren D."/>
            <person name="Johansson T."/>
            <person name="Persson P."/>
            <person name="Tunlid A."/>
        </authorList>
    </citation>
    <scope>NUCLEOTIDE SEQUENCE [LARGE SCALE GENOMIC DNA]</scope>
    <source>
        <strain evidence="11 12">CBS 661.87</strain>
    </source>
</reference>
<evidence type="ECO:0000256" key="5">
    <source>
        <dbReference type="ARBA" id="ARBA00022801"/>
    </source>
</evidence>
<dbReference type="EMBL" id="JAACJP010000031">
    <property type="protein sequence ID" value="KAF5375864.1"/>
    <property type="molecule type" value="Genomic_DNA"/>
</dbReference>
<comment type="catalytic activity">
    <reaction evidence="8">
        <text>adenosine 3',5'-bisphosphate + H2O = AMP + phosphate</text>
        <dbReference type="Rhea" id="RHEA:10040"/>
        <dbReference type="ChEBI" id="CHEBI:15377"/>
        <dbReference type="ChEBI" id="CHEBI:43474"/>
        <dbReference type="ChEBI" id="CHEBI:58343"/>
        <dbReference type="ChEBI" id="CHEBI:456215"/>
        <dbReference type="EC" id="3.1.3.7"/>
    </reaction>
    <physiologicalReaction direction="left-to-right" evidence="8">
        <dbReference type="Rhea" id="RHEA:10041"/>
    </physiologicalReaction>
</comment>
<evidence type="ECO:0000256" key="6">
    <source>
        <dbReference type="ARBA" id="ARBA00022842"/>
    </source>
</evidence>
<evidence type="ECO:0000313" key="11">
    <source>
        <dbReference type="EMBL" id="KAF5375864.1"/>
    </source>
</evidence>
<sequence>MHHVVRRPFLRQILHRSYSMSLPYATEKQVAVAAVRRACHLTSSVFNKLVKNETLTKGDKSPVTVGDYAAQAVISTILHHAFPSDFIVGEEDAAELREESGAGLRDRIIALANEALTGELGLGDNVEWGIGPGQEKTTEQLLDAIDRGNHPGGRTGRMWTIDPIDGTKGFLRGEQYAVCLSLIVDAQVQLGVIGCPNLLVDPAEPDLGRGVIFVAAKGHGAEQMRLSGANPTPLKIPSILPSEFSFLESVEAAHSSHSFNDRVSTLLNITHSPVRMDSQAKYGCLARGQGAAYLRMPTGVGYREKIWDHAPGTILVEEAGGVVTDSRGLPLDFGLGRTLGENFGVIAGGLGVHARVLEAVQTAGTEQEAKAKA</sequence>
<comment type="similarity">
    <text evidence="2">Belongs to the inositol monophosphatase superfamily.</text>
</comment>